<dbReference type="GeneTree" id="ENSGT00980000198711"/>
<reference evidence="1" key="1">
    <citation type="submission" date="2025-08" db="UniProtKB">
        <authorList>
            <consortium name="Ensembl"/>
        </authorList>
    </citation>
    <scope>IDENTIFICATION</scope>
</reference>
<dbReference type="AlphaFoldDB" id="A0A3B5LLY1"/>
<sequence length="125" mass="14374">NIIMQWDNLNHFSPNVIFQRYTSLQGHCTLCEFEGRRYALGETWMDNACMQCTLTQTPRIARCPDAHSLYPVTCKAFLVQTADPRLPWPLCSHWHETGSGSGRWPMPTSRCHTGDIGYARERLTD</sequence>
<reference evidence="1" key="2">
    <citation type="submission" date="2025-09" db="UniProtKB">
        <authorList>
            <consortium name="Ensembl"/>
        </authorList>
    </citation>
    <scope>IDENTIFICATION</scope>
</reference>
<dbReference type="Ensembl" id="ENSXCOT00000012100.1">
    <property type="protein sequence ID" value="ENSXCOP00000011962.1"/>
    <property type="gene ID" value="ENSXCOG00000009055.1"/>
</dbReference>
<accession>A0A3B5LLY1</accession>
<evidence type="ECO:0000313" key="2">
    <source>
        <dbReference type="Proteomes" id="UP000261380"/>
    </source>
</evidence>
<proteinExistence type="predicted"/>
<organism evidence="1 2">
    <name type="scientific">Xiphophorus couchianus</name>
    <name type="common">Monterrey platyfish</name>
    <dbReference type="NCBI Taxonomy" id="32473"/>
    <lineage>
        <taxon>Eukaryota</taxon>
        <taxon>Metazoa</taxon>
        <taxon>Chordata</taxon>
        <taxon>Craniata</taxon>
        <taxon>Vertebrata</taxon>
        <taxon>Euteleostomi</taxon>
        <taxon>Actinopterygii</taxon>
        <taxon>Neopterygii</taxon>
        <taxon>Teleostei</taxon>
        <taxon>Neoteleostei</taxon>
        <taxon>Acanthomorphata</taxon>
        <taxon>Ovalentaria</taxon>
        <taxon>Atherinomorphae</taxon>
        <taxon>Cyprinodontiformes</taxon>
        <taxon>Poeciliidae</taxon>
        <taxon>Poeciliinae</taxon>
        <taxon>Xiphophorus</taxon>
    </lineage>
</organism>
<evidence type="ECO:0000313" key="1">
    <source>
        <dbReference type="Ensembl" id="ENSXCOP00000011962.1"/>
    </source>
</evidence>
<dbReference type="STRING" id="32473.ENSXCOP00000011962"/>
<keyword evidence="2" id="KW-1185">Reference proteome</keyword>
<protein>
    <submittedName>
        <fullName evidence="1">Uncharacterized protein</fullName>
    </submittedName>
</protein>
<name>A0A3B5LLY1_9TELE</name>
<dbReference type="Proteomes" id="UP000261380">
    <property type="component" value="Unplaced"/>
</dbReference>